<feature type="non-terminal residue" evidence="2">
    <location>
        <position position="1"/>
    </location>
</feature>
<name>A0ABV0S686_9TELE</name>
<keyword evidence="3" id="KW-1185">Reference proteome</keyword>
<accession>A0ABV0S686</accession>
<protein>
    <submittedName>
        <fullName evidence="2">Uncharacterized protein</fullName>
    </submittedName>
</protein>
<dbReference type="EMBL" id="JAHRIN010068263">
    <property type="protein sequence ID" value="MEQ2215391.1"/>
    <property type="molecule type" value="Genomic_DNA"/>
</dbReference>
<gene>
    <name evidence="2" type="ORF">XENOCAPTIV_000499</name>
</gene>
<dbReference type="Proteomes" id="UP001434883">
    <property type="component" value="Unassembled WGS sequence"/>
</dbReference>
<proteinExistence type="predicted"/>
<reference evidence="2 3" key="1">
    <citation type="submission" date="2021-06" db="EMBL/GenBank/DDBJ databases">
        <authorList>
            <person name="Palmer J.M."/>
        </authorList>
    </citation>
    <scope>NUCLEOTIDE SEQUENCE [LARGE SCALE GENOMIC DNA]</scope>
    <source>
        <strain evidence="2 3">XC_2019</strain>
        <tissue evidence="2">Muscle</tissue>
    </source>
</reference>
<evidence type="ECO:0000256" key="1">
    <source>
        <dbReference type="SAM" id="MobiDB-lite"/>
    </source>
</evidence>
<evidence type="ECO:0000313" key="3">
    <source>
        <dbReference type="Proteomes" id="UP001434883"/>
    </source>
</evidence>
<sequence length="203" mass="22492">SGSFLFGLRGHGEAGHPPHAPVKPLVAAHLHPQLPTSSKNPTLPSKAHRFQFTLTERAYKAAVVAVRALNLSYKLSTYQADLCKDMATKPDPDVLDEITVIMDICNSGHGEINGDDGFGNLTAPSRRTRRLDYWHSWFCPIYESHKHSHKFEKINKACFPVASKPKVESADNRLGSTRNSGISPRMHSAVRRQRLCRTKSGAP</sequence>
<evidence type="ECO:0000313" key="2">
    <source>
        <dbReference type="EMBL" id="MEQ2215391.1"/>
    </source>
</evidence>
<organism evidence="2 3">
    <name type="scientific">Xenoophorus captivus</name>
    <dbReference type="NCBI Taxonomy" id="1517983"/>
    <lineage>
        <taxon>Eukaryota</taxon>
        <taxon>Metazoa</taxon>
        <taxon>Chordata</taxon>
        <taxon>Craniata</taxon>
        <taxon>Vertebrata</taxon>
        <taxon>Euteleostomi</taxon>
        <taxon>Actinopterygii</taxon>
        <taxon>Neopterygii</taxon>
        <taxon>Teleostei</taxon>
        <taxon>Neoteleostei</taxon>
        <taxon>Acanthomorphata</taxon>
        <taxon>Ovalentaria</taxon>
        <taxon>Atherinomorphae</taxon>
        <taxon>Cyprinodontiformes</taxon>
        <taxon>Goodeidae</taxon>
        <taxon>Xenoophorus</taxon>
    </lineage>
</organism>
<comment type="caution">
    <text evidence="2">The sequence shown here is derived from an EMBL/GenBank/DDBJ whole genome shotgun (WGS) entry which is preliminary data.</text>
</comment>
<feature type="compositionally biased region" description="Basic residues" evidence="1">
    <location>
        <begin position="188"/>
        <end position="197"/>
    </location>
</feature>
<feature type="region of interest" description="Disordered" evidence="1">
    <location>
        <begin position="169"/>
        <end position="203"/>
    </location>
</feature>